<sequence>MVNINTCTSSGLQLGTLIKNFKFSSYNPDVDKFEEHSFSEYVLAQKWLVLFFYPADFTFVCPTELYDISSCYGELQKNNVEVVSMSTDTKFSHLAWYKAEELLHDIKFQMGADPTGEIASYFGVYDSDAGTALRGTFIINPEGILVGSEINYYNVGRNATELLRKMKAYTYVYKNPHHVCPAAWEEGEGVLTPSEALVGRVSNNFEVK</sequence>
<keyword evidence="13" id="KW-1185">Reference proteome</keyword>
<dbReference type="GO" id="GO:0045454">
    <property type="term" value="P:cell redox homeostasis"/>
    <property type="evidence" value="ECO:0007669"/>
    <property type="project" value="TreeGrafter"/>
</dbReference>
<dbReference type="OrthoDB" id="9812811at2"/>
<reference evidence="12 13" key="1">
    <citation type="submission" date="2016-12" db="EMBL/GenBank/DDBJ databases">
        <authorList>
            <person name="Song W.-J."/>
            <person name="Kurnit D.M."/>
        </authorList>
    </citation>
    <scope>NUCLEOTIDE SEQUENCE [LARGE SCALE GENOMIC DNA]</scope>
    <source>
        <strain evidence="12 13">DSM 11393</strain>
    </source>
</reference>
<proteinExistence type="predicted"/>
<dbReference type="GO" id="GO:0033554">
    <property type="term" value="P:cellular response to stress"/>
    <property type="evidence" value="ECO:0007669"/>
    <property type="project" value="TreeGrafter"/>
</dbReference>
<dbReference type="InterPro" id="IPR000866">
    <property type="entry name" value="AhpC/TSA"/>
</dbReference>
<evidence type="ECO:0000256" key="9">
    <source>
        <dbReference type="ARBA" id="ARBA00047572"/>
    </source>
</evidence>
<keyword evidence="6" id="KW-0560">Oxidoreductase</keyword>
<dbReference type="AlphaFoldDB" id="A0A1M7T315"/>
<dbReference type="SUPFAM" id="SSF52833">
    <property type="entry name" value="Thioredoxin-like"/>
    <property type="match status" value="1"/>
</dbReference>
<dbReference type="PANTHER" id="PTHR10681">
    <property type="entry name" value="THIOREDOXIN PEROXIDASE"/>
    <property type="match status" value="1"/>
</dbReference>
<dbReference type="Gene3D" id="3.40.30.10">
    <property type="entry name" value="Glutaredoxin"/>
    <property type="match status" value="1"/>
</dbReference>
<evidence type="ECO:0000313" key="12">
    <source>
        <dbReference type="EMBL" id="SHN65091.1"/>
    </source>
</evidence>
<evidence type="ECO:0000256" key="2">
    <source>
        <dbReference type="ARBA" id="ARBA00013021"/>
    </source>
</evidence>
<dbReference type="EMBL" id="FRDI01000006">
    <property type="protein sequence ID" value="SHN65091.1"/>
    <property type="molecule type" value="Genomic_DNA"/>
</dbReference>
<dbReference type="GO" id="GO:0005829">
    <property type="term" value="C:cytosol"/>
    <property type="evidence" value="ECO:0007669"/>
    <property type="project" value="TreeGrafter"/>
</dbReference>
<gene>
    <name evidence="12" type="ORF">SAMN02745728_01491</name>
</gene>
<evidence type="ECO:0000256" key="4">
    <source>
        <dbReference type="ARBA" id="ARBA00022559"/>
    </source>
</evidence>
<dbReference type="GO" id="GO:0006979">
    <property type="term" value="P:response to oxidative stress"/>
    <property type="evidence" value="ECO:0007669"/>
    <property type="project" value="TreeGrafter"/>
</dbReference>
<dbReference type="CDD" id="cd03015">
    <property type="entry name" value="PRX_Typ2cys"/>
    <property type="match status" value="1"/>
</dbReference>
<dbReference type="PROSITE" id="PS51352">
    <property type="entry name" value="THIOREDOXIN_2"/>
    <property type="match status" value="1"/>
</dbReference>
<organism evidence="12 13">
    <name type="scientific">Desulfovibrio litoralis DSM 11393</name>
    <dbReference type="NCBI Taxonomy" id="1121455"/>
    <lineage>
        <taxon>Bacteria</taxon>
        <taxon>Pseudomonadati</taxon>
        <taxon>Thermodesulfobacteriota</taxon>
        <taxon>Desulfovibrionia</taxon>
        <taxon>Desulfovibrionales</taxon>
        <taxon>Desulfovibrionaceae</taxon>
        <taxon>Desulfovibrio</taxon>
    </lineage>
</organism>
<evidence type="ECO:0000256" key="6">
    <source>
        <dbReference type="ARBA" id="ARBA00023002"/>
    </source>
</evidence>
<dbReference type="EC" id="1.11.1.26" evidence="2"/>
<dbReference type="RefSeq" id="WP_072697179.1">
    <property type="nucleotide sequence ID" value="NZ_FRDI01000006.1"/>
</dbReference>
<evidence type="ECO:0000256" key="7">
    <source>
        <dbReference type="ARBA" id="ARBA00023284"/>
    </source>
</evidence>
<dbReference type="InterPro" id="IPR050217">
    <property type="entry name" value="Peroxiredoxin"/>
</dbReference>
<evidence type="ECO:0000256" key="10">
    <source>
        <dbReference type="PIRSR" id="PIRSR000239-1"/>
    </source>
</evidence>
<evidence type="ECO:0000256" key="1">
    <source>
        <dbReference type="ARBA" id="ARBA00011654"/>
    </source>
</evidence>
<dbReference type="PIRSF" id="PIRSF000239">
    <property type="entry name" value="AHPC"/>
    <property type="match status" value="1"/>
</dbReference>
<keyword evidence="5" id="KW-0049">Antioxidant</keyword>
<evidence type="ECO:0000259" key="11">
    <source>
        <dbReference type="PROSITE" id="PS51352"/>
    </source>
</evidence>
<protein>
    <recommendedName>
        <fullName evidence="3">Alkyl hydroperoxide reductase C</fullName>
        <ecNumber evidence="2">1.11.1.26</ecNumber>
    </recommendedName>
    <alternativeName>
        <fullName evidence="8">Peroxiredoxin</fullName>
    </alternativeName>
</protein>
<name>A0A1M7T315_9BACT</name>
<dbReference type="PANTHER" id="PTHR10681:SF121">
    <property type="entry name" value="ALKYL HYDROPEROXIDE REDUCTASE C"/>
    <property type="match status" value="1"/>
</dbReference>
<evidence type="ECO:0000256" key="3">
    <source>
        <dbReference type="ARBA" id="ARBA00017462"/>
    </source>
</evidence>
<evidence type="ECO:0000313" key="13">
    <source>
        <dbReference type="Proteomes" id="UP000186469"/>
    </source>
</evidence>
<dbReference type="InterPro" id="IPR013766">
    <property type="entry name" value="Thioredoxin_domain"/>
</dbReference>
<comment type="subunit">
    <text evidence="1">Homodimer; disulfide-linked, upon oxidation. 5 homodimers assemble to form a ring-like decamer.</text>
</comment>
<dbReference type="Pfam" id="PF00578">
    <property type="entry name" value="AhpC-TSA"/>
    <property type="match status" value="1"/>
</dbReference>
<dbReference type="STRING" id="1121455.SAMN02745728_01491"/>
<evidence type="ECO:0000256" key="5">
    <source>
        <dbReference type="ARBA" id="ARBA00022862"/>
    </source>
</evidence>
<dbReference type="GO" id="GO:0008379">
    <property type="term" value="F:thioredoxin peroxidase activity"/>
    <property type="evidence" value="ECO:0007669"/>
    <property type="project" value="TreeGrafter"/>
</dbReference>
<dbReference type="GO" id="GO:0042744">
    <property type="term" value="P:hydrogen peroxide catabolic process"/>
    <property type="evidence" value="ECO:0007669"/>
    <property type="project" value="TreeGrafter"/>
</dbReference>
<feature type="domain" description="Thioredoxin" evidence="11">
    <location>
        <begin position="12"/>
        <end position="171"/>
    </location>
</feature>
<dbReference type="InterPro" id="IPR024706">
    <property type="entry name" value="Peroxiredoxin_AhpC-typ"/>
</dbReference>
<accession>A0A1M7T315</accession>
<evidence type="ECO:0000256" key="8">
    <source>
        <dbReference type="ARBA" id="ARBA00032077"/>
    </source>
</evidence>
<comment type="catalytic activity">
    <reaction evidence="9">
        <text>a hydroperoxide + NADH + H(+) = an alcohol + NAD(+) + H2O</text>
        <dbReference type="Rhea" id="RHEA:62628"/>
        <dbReference type="ChEBI" id="CHEBI:15377"/>
        <dbReference type="ChEBI" id="CHEBI:15378"/>
        <dbReference type="ChEBI" id="CHEBI:30879"/>
        <dbReference type="ChEBI" id="CHEBI:35924"/>
        <dbReference type="ChEBI" id="CHEBI:57540"/>
        <dbReference type="ChEBI" id="CHEBI:57945"/>
        <dbReference type="EC" id="1.11.1.26"/>
    </reaction>
</comment>
<dbReference type="GO" id="GO:0102039">
    <property type="term" value="F:NADH-dependent peroxiredoxin activity"/>
    <property type="evidence" value="ECO:0007669"/>
    <property type="project" value="UniProtKB-EC"/>
</dbReference>
<keyword evidence="7" id="KW-0676">Redox-active center</keyword>
<dbReference type="InterPro" id="IPR036249">
    <property type="entry name" value="Thioredoxin-like_sf"/>
</dbReference>
<feature type="active site" description="Cysteine sulfenic acid (-SOH) intermediate; for peroxidase activity" evidence="10">
    <location>
        <position position="61"/>
    </location>
</feature>
<dbReference type="Proteomes" id="UP000186469">
    <property type="component" value="Unassembled WGS sequence"/>
</dbReference>
<keyword evidence="4" id="KW-0575">Peroxidase</keyword>